<proteinExistence type="inferred from homology"/>
<dbReference type="Pfam" id="PF00561">
    <property type="entry name" value="Abhydrolase_1"/>
    <property type="match status" value="1"/>
</dbReference>
<evidence type="ECO:0000256" key="3">
    <source>
        <dbReference type="SAM" id="Phobius"/>
    </source>
</evidence>
<feature type="transmembrane region" description="Helical" evidence="3">
    <location>
        <begin position="6"/>
        <end position="29"/>
    </location>
</feature>
<comment type="similarity">
    <text evidence="1">Belongs to the peptidase S33 family.</text>
</comment>
<evidence type="ECO:0000256" key="1">
    <source>
        <dbReference type="ARBA" id="ARBA00010088"/>
    </source>
</evidence>
<dbReference type="RefSeq" id="WP_207108687.1">
    <property type="nucleotide sequence ID" value="NZ_JAFLVR010000026.1"/>
</dbReference>
<keyword evidence="3" id="KW-1133">Transmembrane helix</keyword>
<dbReference type="GO" id="GO:0016787">
    <property type="term" value="F:hydrolase activity"/>
    <property type="evidence" value="ECO:0007669"/>
    <property type="project" value="UniProtKB-KW"/>
</dbReference>
<gene>
    <name evidence="5" type="ORF">JZO85_11570</name>
</gene>
<keyword evidence="2 5" id="KW-0378">Hydrolase</keyword>
<keyword evidence="6" id="KW-1185">Reference proteome</keyword>
<dbReference type="SUPFAM" id="SSF53474">
    <property type="entry name" value="alpha/beta-Hydrolases"/>
    <property type="match status" value="1"/>
</dbReference>
<keyword evidence="3" id="KW-0812">Transmembrane</keyword>
<evidence type="ECO:0000256" key="2">
    <source>
        <dbReference type="ARBA" id="ARBA00022801"/>
    </source>
</evidence>
<feature type="transmembrane region" description="Helical" evidence="3">
    <location>
        <begin position="49"/>
        <end position="70"/>
    </location>
</feature>
<dbReference type="PRINTS" id="PR00793">
    <property type="entry name" value="PROAMNOPTASE"/>
</dbReference>
<dbReference type="InterPro" id="IPR000073">
    <property type="entry name" value="AB_hydrolase_1"/>
</dbReference>
<dbReference type="Proteomes" id="UP000664495">
    <property type="component" value="Unassembled WGS sequence"/>
</dbReference>
<accession>A0ABS3HHK5</accession>
<evidence type="ECO:0000259" key="4">
    <source>
        <dbReference type="Pfam" id="PF00561"/>
    </source>
</evidence>
<reference evidence="5 6" key="1">
    <citation type="submission" date="2021-03" db="EMBL/GenBank/DDBJ databases">
        <title>Enterococcal diversity collection.</title>
        <authorList>
            <person name="Gilmore M.S."/>
            <person name="Schwartzman J."/>
            <person name="Van Tyne D."/>
            <person name="Martin M."/>
            <person name="Earl A.M."/>
            <person name="Manson A.L."/>
            <person name="Straub T."/>
            <person name="Salamzade R."/>
            <person name="Saavedra J."/>
            <person name="Lebreton F."/>
            <person name="Prichula J."/>
            <person name="Schaufler K."/>
            <person name="Gaca A."/>
            <person name="Sgardioli B."/>
            <person name="Wagenaar J."/>
            <person name="Strong T."/>
        </authorList>
    </citation>
    <scope>NUCLEOTIDE SEQUENCE [LARGE SCALE GENOMIC DNA]</scope>
    <source>
        <strain evidence="5 6">MJM16</strain>
    </source>
</reference>
<dbReference type="EMBL" id="JAFLVR010000026">
    <property type="protein sequence ID" value="MBO0452914.1"/>
    <property type="molecule type" value="Genomic_DNA"/>
</dbReference>
<evidence type="ECO:0000313" key="6">
    <source>
        <dbReference type="Proteomes" id="UP000664495"/>
    </source>
</evidence>
<protein>
    <submittedName>
        <fullName evidence="5">Alpha/beta hydrolase</fullName>
    </submittedName>
</protein>
<comment type="caution">
    <text evidence="5">The sequence shown here is derived from an EMBL/GenBank/DDBJ whole genome shotgun (WGS) entry which is preliminary data.</text>
</comment>
<feature type="domain" description="AB hydrolase-1" evidence="4">
    <location>
        <begin position="106"/>
        <end position="372"/>
    </location>
</feature>
<dbReference type="Gene3D" id="3.40.50.1820">
    <property type="entry name" value="alpha/beta hydrolase"/>
    <property type="match status" value="1"/>
</dbReference>
<keyword evidence="3" id="KW-0472">Membrane</keyword>
<dbReference type="InterPro" id="IPR002410">
    <property type="entry name" value="Peptidase_S33"/>
</dbReference>
<name>A0ABS3HHK5_9ENTE</name>
<organism evidence="5 6">
    <name type="scientific">Candidatus Enterococcus murrayae</name>
    <dbReference type="NCBI Taxonomy" id="2815321"/>
    <lineage>
        <taxon>Bacteria</taxon>
        <taxon>Bacillati</taxon>
        <taxon>Bacillota</taxon>
        <taxon>Bacilli</taxon>
        <taxon>Lactobacillales</taxon>
        <taxon>Enterococcaceae</taxon>
        <taxon>Enterococcus</taxon>
    </lineage>
</organism>
<evidence type="ECO:0000313" key="5">
    <source>
        <dbReference type="EMBL" id="MBO0452914.1"/>
    </source>
</evidence>
<sequence>MLVVGVFIFILLVLALCSLVLLIKFFVFLFKRLRGQKTAFLTKGIKKGVLGMLVVITLGIILIVATQLTAGTPKIAGENSIAELRAVQLNGRKEWISIRGENRNKPLLLFLAGGPGGSQLAATRFELAKLEKDFVVVNWEQPGSGKSFSAISRKQLTPEIYVKDGTSLVRSLLKEFKQEKLYLVGESWGSALGIFMAKERPDLYHAFMGTGQMVAFEETEKIDYALALKLAKKNGDQKVVDTLRKNGEPPYYGRSVTTQSAVYLNYLNQIMARNPEIQNAGFQTIRDLSAKEYGLLDKVNYLRGILQTFNQVYPQLYGIDLRKGYLKLEVPVYFLLGRHDMNAPVDLAEDYYDQLEAPAKEIIWFEHSGHSPWINERERFVEVVRQIAEKTK</sequence>
<dbReference type="InterPro" id="IPR029058">
    <property type="entry name" value="AB_hydrolase_fold"/>
</dbReference>